<dbReference type="InterPro" id="IPR046462">
    <property type="entry name" value="TerL_nuclease"/>
</dbReference>
<feature type="domain" description="Terminase large subunit-like ATPase" evidence="1">
    <location>
        <begin position="36"/>
        <end position="212"/>
    </location>
</feature>
<reference evidence="3" key="1">
    <citation type="journal article" date="2015" name="Nature">
        <title>Complex archaea that bridge the gap between prokaryotes and eukaryotes.</title>
        <authorList>
            <person name="Spang A."/>
            <person name="Saw J.H."/>
            <person name="Jorgensen S.L."/>
            <person name="Zaremba-Niedzwiedzka K."/>
            <person name="Martijn J."/>
            <person name="Lind A.E."/>
            <person name="van Eijk R."/>
            <person name="Schleper C."/>
            <person name="Guy L."/>
            <person name="Ettema T.J."/>
        </authorList>
    </citation>
    <scope>NUCLEOTIDE SEQUENCE</scope>
</reference>
<evidence type="ECO:0000259" key="1">
    <source>
        <dbReference type="Pfam" id="PF03354"/>
    </source>
</evidence>
<comment type="caution">
    <text evidence="3">The sequence shown here is derived from an EMBL/GenBank/DDBJ whole genome shotgun (WGS) entry which is preliminary data.</text>
</comment>
<feature type="domain" description="Terminase large subunit-like endonuclease" evidence="2">
    <location>
        <begin position="250"/>
        <end position="511"/>
    </location>
</feature>
<dbReference type="PANTHER" id="PTHR41287:SF1">
    <property type="entry name" value="PROTEIN YMFN"/>
    <property type="match status" value="1"/>
</dbReference>
<dbReference type="GO" id="GO:0004519">
    <property type="term" value="F:endonuclease activity"/>
    <property type="evidence" value="ECO:0007669"/>
    <property type="project" value="InterPro"/>
</dbReference>
<evidence type="ECO:0000259" key="2">
    <source>
        <dbReference type="Pfam" id="PF20441"/>
    </source>
</evidence>
<dbReference type="Pfam" id="PF20441">
    <property type="entry name" value="TerL_nuclease"/>
    <property type="match status" value="1"/>
</dbReference>
<name>A0A0F9LXL8_9ZZZZ</name>
<evidence type="ECO:0008006" key="4">
    <source>
        <dbReference type="Google" id="ProtNLM"/>
    </source>
</evidence>
<dbReference type="InterPro" id="IPR046461">
    <property type="entry name" value="TerL_ATPase"/>
</dbReference>
<proteinExistence type="predicted"/>
<sequence>MAFNAKAANRAINFFERLLTHTKGREYAGQPFILAPWQKKIVSDLFGTLKKNGLRQYETAYIEIPKKNGKSELAAGIALIGLFIDHEPGAEIYSAAATRDQAAIVFRLAAQMVTNNPDLRKRATIIYSTKTIYLKSDIGSFYKAISADAGTQDGINPHFVIFDELHRQKKKDLWNVLTMGSDTRTQPLLFAITTAGVQGQSPLCWDQHEYARQVLQGIFKDSSFYPVIYTLPEEKNWRTEGKPATGKRKATGWFKANPALGDFLSLARVQTAAAKAKRIPSEQNDFRRFRLNQWVAQESRWIDLKDWNNCGAAFNPNDLLGKKCWAGLDLSTTRDITAFLQAFPIEDEIFFTVDFWLPEHEIEERSARDRVPYDVWAKQGLIHLTPGNTIDYAFIKKTITDAAELYDIQEVAYDPFNASQVCLELAAEGVPMIPFRQGWYSMNPACKEFERLVLKGSCRHGSNPVLNWMMDSTRVVQDPQGNIKPAKPDRQKTGKRIDGIVAAIMGVGRIALQQNEPDFDGSVFSV</sequence>
<dbReference type="InterPro" id="IPR027417">
    <property type="entry name" value="P-loop_NTPase"/>
</dbReference>
<dbReference type="PANTHER" id="PTHR41287">
    <property type="match status" value="1"/>
</dbReference>
<dbReference type="AlphaFoldDB" id="A0A0F9LXL8"/>
<dbReference type="EMBL" id="LAZR01010042">
    <property type="protein sequence ID" value="KKM69135.1"/>
    <property type="molecule type" value="Genomic_DNA"/>
</dbReference>
<evidence type="ECO:0000313" key="3">
    <source>
        <dbReference type="EMBL" id="KKM69135.1"/>
    </source>
</evidence>
<dbReference type="InterPro" id="IPR005021">
    <property type="entry name" value="Terminase_largesu-like"/>
</dbReference>
<protein>
    <recommendedName>
        <fullName evidence="4">Terminase large subunit</fullName>
    </recommendedName>
</protein>
<organism evidence="3">
    <name type="scientific">marine sediment metagenome</name>
    <dbReference type="NCBI Taxonomy" id="412755"/>
    <lineage>
        <taxon>unclassified sequences</taxon>
        <taxon>metagenomes</taxon>
        <taxon>ecological metagenomes</taxon>
    </lineage>
</organism>
<gene>
    <name evidence="3" type="ORF">LCGC14_1453860</name>
</gene>
<dbReference type="Pfam" id="PF03354">
    <property type="entry name" value="TerL_ATPase"/>
    <property type="match status" value="1"/>
</dbReference>
<dbReference type="Gene3D" id="3.40.50.300">
    <property type="entry name" value="P-loop containing nucleotide triphosphate hydrolases"/>
    <property type="match status" value="1"/>
</dbReference>
<accession>A0A0F9LXL8</accession>